<gene>
    <name evidence="1" type="ORF">S01H1_61736</name>
</gene>
<evidence type="ECO:0000313" key="1">
    <source>
        <dbReference type="EMBL" id="GAG36495.1"/>
    </source>
</evidence>
<dbReference type="AlphaFoldDB" id="X0X0J5"/>
<comment type="caution">
    <text evidence="1">The sequence shown here is derived from an EMBL/GenBank/DDBJ whole genome shotgun (WGS) entry which is preliminary data.</text>
</comment>
<proteinExistence type="predicted"/>
<name>X0X0J5_9ZZZZ</name>
<organism evidence="1">
    <name type="scientific">marine sediment metagenome</name>
    <dbReference type="NCBI Taxonomy" id="412755"/>
    <lineage>
        <taxon>unclassified sequences</taxon>
        <taxon>metagenomes</taxon>
        <taxon>ecological metagenomes</taxon>
    </lineage>
</organism>
<protein>
    <submittedName>
        <fullName evidence="1">Uncharacterized protein</fullName>
    </submittedName>
</protein>
<sequence>MRQFRRGSDSYFTVGPWHERFVCPECGEIYWSMKYNLAKICVHCGAKNVIRVARKTRHWTRKSRWWTWKEIETTWEVRDA</sequence>
<reference evidence="1" key="1">
    <citation type="journal article" date="2014" name="Front. Microbiol.">
        <title>High frequency of phylogenetically diverse reductive dehalogenase-homologous genes in deep subseafloor sedimentary metagenomes.</title>
        <authorList>
            <person name="Kawai M."/>
            <person name="Futagami T."/>
            <person name="Toyoda A."/>
            <person name="Takaki Y."/>
            <person name="Nishi S."/>
            <person name="Hori S."/>
            <person name="Arai W."/>
            <person name="Tsubouchi T."/>
            <person name="Morono Y."/>
            <person name="Uchiyama I."/>
            <person name="Ito T."/>
            <person name="Fujiyama A."/>
            <person name="Inagaki F."/>
            <person name="Takami H."/>
        </authorList>
    </citation>
    <scope>NUCLEOTIDE SEQUENCE</scope>
    <source>
        <strain evidence="1">Expedition CK06-06</strain>
    </source>
</reference>
<dbReference type="EMBL" id="BARS01040511">
    <property type="protein sequence ID" value="GAG36495.1"/>
    <property type="molecule type" value="Genomic_DNA"/>
</dbReference>
<accession>X0X0J5</accession>